<feature type="compositionally biased region" description="Acidic residues" evidence="1">
    <location>
        <begin position="86"/>
        <end position="106"/>
    </location>
</feature>
<feature type="compositionally biased region" description="Acidic residues" evidence="1">
    <location>
        <begin position="47"/>
        <end position="65"/>
    </location>
</feature>
<evidence type="ECO:0000313" key="3">
    <source>
        <dbReference type="Proteomes" id="UP000289340"/>
    </source>
</evidence>
<feature type="region of interest" description="Disordered" evidence="1">
    <location>
        <begin position="1"/>
        <end position="164"/>
    </location>
</feature>
<protein>
    <recommendedName>
        <fullName evidence="4">Histone chaperone domain-containing protein</fullName>
    </recommendedName>
</protein>
<organism evidence="2 3">
    <name type="scientific">Glycine soja</name>
    <name type="common">Wild soybean</name>
    <dbReference type="NCBI Taxonomy" id="3848"/>
    <lineage>
        <taxon>Eukaryota</taxon>
        <taxon>Viridiplantae</taxon>
        <taxon>Streptophyta</taxon>
        <taxon>Embryophyta</taxon>
        <taxon>Tracheophyta</taxon>
        <taxon>Spermatophyta</taxon>
        <taxon>Magnoliopsida</taxon>
        <taxon>eudicotyledons</taxon>
        <taxon>Gunneridae</taxon>
        <taxon>Pentapetalae</taxon>
        <taxon>rosids</taxon>
        <taxon>fabids</taxon>
        <taxon>Fabales</taxon>
        <taxon>Fabaceae</taxon>
        <taxon>Papilionoideae</taxon>
        <taxon>50 kb inversion clade</taxon>
        <taxon>NPAAA clade</taxon>
        <taxon>indigoferoid/millettioid clade</taxon>
        <taxon>Phaseoleae</taxon>
        <taxon>Glycine</taxon>
        <taxon>Glycine subgen. Soja</taxon>
    </lineage>
</organism>
<feature type="compositionally biased region" description="Low complexity" evidence="1">
    <location>
        <begin position="138"/>
        <end position="151"/>
    </location>
</feature>
<gene>
    <name evidence="2" type="ORF">D0Y65_051047</name>
</gene>
<accession>A0A445FEL7</accession>
<dbReference type="AlphaFoldDB" id="A0A445FEL7"/>
<evidence type="ECO:0000256" key="1">
    <source>
        <dbReference type="SAM" id="MobiDB-lite"/>
    </source>
</evidence>
<name>A0A445FEL7_GLYSO</name>
<dbReference type="EMBL" id="QZWG01000019">
    <property type="protein sequence ID" value="RZB47250.1"/>
    <property type="molecule type" value="Genomic_DNA"/>
</dbReference>
<evidence type="ECO:0008006" key="4">
    <source>
        <dbReference type="Google" id="ProtNLM"/>
    </source>
</evidence>
<evidence type="ECO:0000313" key="2">
    <source>
        <dbReference type="EMBL" id="RZB47250.1"/>
    </source>
</evidence>
<reference evidence="2 3" key="1">
    <citation type="submission" date="2018-09" db="EMBL/GenBank/DDBJ databases">
        <title>A high-quality reference genome of wild soybean provides a powerful tool to mine soybean genomes.</title>
        <authorList>
            <person name="Xie M."/>
            <person name="Chung C.Y.L."/>
            <person name="Li M.-W."/>
            <person name="Wong F.-L."/>
            <person name="Chan T.-F."/>
            <person name="Lam H.-M."/>
        </authorList>
    </citation>
    <scope>NUCLEOTIDE SEQUENCE [LARGE SCALE GENOMIC DNA]</scope>
    <source>
        <strain evidence="3">cv. W05</strain>
        <tissue evidence="2">Hypocotyl of etiolated seedlings</tissue>
    </source>
</reference>
<feature type="compositionally biased region" description="Acidic residues" evidence="1">
    <location>
        <begin position="152"/>
        <end position="164"/>
    </location>
</feature>
<proteinExistence type="predicted"/>
<dbReference type="PANTHER" id="PTHR36899:SF3">
    <property type="entry name" value="F13K23.8 PROTEIN"/>
    <property type="match status" value="1"/>
</dbReference>
<comment type="caution">
    <text evidence="2">The sequence shown here is derived from an EMBL/GenBank/DDBJ whole genome shotgun (WGS) entry which is preliminary data.</text>
</comment>
<dbReference type="Proteomes" id="UP000289340">
    <property type="component" value="Chromosome 19"/>
</dbReference>
<dbReference type="Gramene" id="XM_028363294.1">
    <property type="protein sequence ID" value="XP_028219095.1"/>
    <property type="gene ID" value="LOC114400703"/>
</dbReference>
<keyword evidence="3" id="KW-1185">Reference proteome</keyword>
<dbReference type="PANTHER" id="PTHR36899">
    <property type="entry name" value="OS04G0395700 PROTEIN"/>
    <property type="match status" value="1"/>
</dbReference>
<feature type="compositionally biased region" description="Basic and acidic residues" evidence="1">
    <location>
        <begin position="66"/>
        <end position="85"/>
    </location>
</feature>
<sequence length="164" mass="17767">MAEHNDPPQEPTLPSKRMSDPDLQDLPSKIPKLDLKETLPTANDNDLQNDDEDDDDNDDDEEEQEDNRKGKGIMRDDKGKGKMIVEEEDDDDDDSDEDSASDDDGSDFSNDSLTEVDLNNILPSRTRGRTVSSGVHIAGDSGNAAAAVAAGIDDEDSDSDDSDA</sequence>